<evidence type="ECO:0000256" key="5">
    <source>
        <dbReference type="ARBA" id="ARBA00023180"/>
    </source>
</evidence>
<evidence type="ECO:0000256" key="3">
    <source>
        <dbReference type="ARBA" id="ARBA00022525"/>
    </source>
</evidence>
<dbReference type="Proteomes" id="UP001231189">
    <property type="component" value="Unassembled WGS sequence"/>
</dbReference>
<organism evidence="8 9">
    <name type="scientific">Lolium multiflorum</name>
    <name type="common">Italian ryegrass</name>
    <name type="synonym">Lolium perenne subsp. multiflorum</name>
    <dbReference type="NCBI Taxonomy" id="4521"/>
    <lineage>
        <taxon>Eukaryota</taxon>
        <taxon>Viridiplantae</taxon>
        <taxon>Streptophyta</taxon>
        <taxon>Embryophyta</taxon>
        <taxon>Tracheophyta</taxon>
        <taxon>Spermatophyta</taxon>
        <taxon>Magnoliopsida</taxon>
        <taxon>Liliopsida</taxon>
        <taxon>Poales</taxon>
        <taxon>Poaceae</taxon>
        <taxon>BOP clade</taxon>
        <taxon>Pooideae</taxon>
        <taxon>Poodae</taxon>
        <taxon>Poeae</taxon>
        <taxon>Poeae Chloroplast Group 2 (Poeae type)</taxon>
        <taxon>Loliodinae</taxon>
        <taxon>Loliinae</taxon>
        <taxon>Lolium</taxon>
    </lineage>
</organism>
<keyword evidence="4" id="KW-0732">Signal</keyword>
<dbReference type="InterPro" id="IPR006946">
    <property type="entry name" value="DGR2-like_dom"/>
</dbReference>
<evidence type="ECO:0000259" key="7">
    <source>
        <dbReference type="Pfam" id="PF04862"/>
    </source>
</evidence>
<evidence type="ECO:0000256" key="4">
    <source>
        <dbReference type="ARBA" id="ARBA00022729"/>
    </source>
</evidence>
<comment type="caution">
    <text evidence="8">The sequence shown here is derived from an EMBL/GenBank/DDBJ whole genome shotgun (WGS) entry which is preliminary data.</text>
</comment>
<feature type="domain" description="DUF642" evidence="7">
    <location>
        <begin position="260"/>
        <end position="417"/>
    </location>
</feature>
<name>A0AAD8TGK1_LOLMU</name>
<proteinExistence type="predicted"/>
<feature type="transmembrane region" description="Helical" evidence="6">
    <location>
        <begin position="67"/>
        <end position="86"/>
    </location>
</feature>
<dbReference type="Pfam" id="PF04862">
    <property type="entry name" value="DUF642"/>
    <property type="match status" value="2"/>
</dbReference>
<protein>
    <recommendedName>
        <fullName evidence="7">DUF642 domain-containing protein</fullName>
    </recommendedName>
</protein>
<evidence type="ECO:0000256" key="1">
    <source>
        <dbReference type="ARBA" id="ARBA00004196"/>
    </source>
</evidence>
<dbReference type="PANTHER" id="PTHR31265">
    <property type="entry name" value="OS02G0527500 PROTEIN-RELATED"/>
    <property type="match status" value="1"/>
</dbReference>
<evidence type="ECO:0000313" key="9">
    <source>
        <dbReference type="Proteomes" id="UP001231189"/>
    </source>
</evidence>
<keyword evidence="6" id="KW-0812">Transmembrane</keyword>
<dbReference type="InterPro" id="IPR052437">
    <property type="entry name" value="Pectin_Meth_Modulator"/>
</dbReference>
<keyword evidence="5" id="KW-0325">Glycoprotein</keyword>
<evidence type="ECO:0000313" key="8">
    <source>
        <dbReference type="EMBL" id="KAK1681248.1"/>
    </source>
</evidence>
<keyword evidence="6" id="KW-1133">Transmembrane helix</keyword>
<dbReference type="Gene3D" id="2.60.120.260">
    <property type="entry name" value="Galactose-binding domain-like"/>
    <property type="match status" value="1"/>
</dbReference>
<accession>A0AAD8TGK1</accession>
<evidence type="ECO:0000256" key="2">
    <source>
        <dbReference type="ARBA" id="ARBA00004613"/>
    </source>
</evidence>
<comment type="subcellular location">
    <subcellularLocation>
        <location evidence="1">Cell envelope</location>
    </subcellularLocation>
    <subcellularLocation>
        <location evidence="2">Secreted</location>
    </subcellularLocation>
</comment>
<sequence length="600" mass="64351">MVDGAKQTRRSLNSMVRPLAGTQRRTHRVVVDEVHIPRHQAVAADARPHLLTEEGARSRCPSSSARFLGFFLGLGLAVAVLAASSGPPAPRSLHRPVSLPLPSSLLAAIPFVSPGGGNRRCWTMQRDPTNGAIPGRFPRRPVRWPRTAASWLMKMVRRDQTTRRVRNRDKVVLRTKRAVLKFFSEFMLHYGGCNFEATSTVPDEAFRLSRPLREPLRRFKATRALRRLPFPATPSLRTRWMKAIMGSNAMHRKICDNPLGVLTNGNFAMSPRKLNNTVIVGGDSLPGWALRGHVEYVSGGPQPGGSYFAVPAGVHALRLGGLASAAQAVAVRPGAAYALTFAATRTCAQDEALRVAVSPSLSAPADVPVRTFYGTDAADAWAWGFLASDRDAHIVFSNPASQDDPACGLLLAAVAIKELAAPLPTKDNLIRNGDFEVGPPAIKNSTAGVLLPPKQKDATSPLPGWIIESLRPVRLVDAPHFAVPHGQRAVELVAGRESAIAQVIRTVPGRAYNLSFAVGDARNGCHGTMLVHALAGNATTAVPFASSGGGGSKQAGLWFLASGHRTRVTFYSSYYHTSASDGISLCGPVLDQVKVQPLKA</sequence>
<dbReference type="GO" id="GO:0005576">
    <property type="term" value="C:extracellular region"/>
    <property type="evidence" value="ECO:0007669"/>
    <property type="project" value="UniProtKB-SubCell"/>
</dbReference>
<dbReference type="AlphaFoldDB" id="A0AAD8TGK1"/>
<evidence type="ECO:0000256" key="6">
    <source>
        <dbReference type="SAM" id="Phobius"/>
    </source>
</evidence>
<keyword evidence="9" id="KW-1185">Reference proteome</keyword>
<dbReference type="EMBL" id="JAUUTY010000002">
    <property type="protein sequence ID" value="KAK1681248.1"/>
    <property type="molecule type" value="Genomic_DNA"/>
</dbReference>
<keyword evidence="3" id="KW-0964">Secreted</keyword>
<reference evidence="8" key="1">
    <citation type="submission" date="2023-07" db="EMBL/GenBank/DDBJ databases">
        <title>A chromosome-level genome assembly of Lolium multiflorum.</title>
        <authorList>
            <person name="Chen Y."/>
            <person name="Copetti D."/>
            <person name="Kolliker R."/>
            <person name="Studer B."/>
        </authorList>
    </citation>
    <scope>NUCLEOTIDE SEQUENCE</scope>
    <source>
        <strain evidence="8">02402/16</strain>
        <tissue evidence="8">Leaf</tissue>
    </source>
</reference>
<feature type="domain" description="DUF642" evidence="7">
    <location>
        <begin position="428"/>
        <end position="595"/>
    </location>
</feature>
<dbReference type="FunFam" id="2.60.120.260:FF:000031">
    <property type="entry name" value="DUF642 family protein"/>
    <property type="match status" value="1"/>
</dbReference>
<gene>
    <name evidence="8" type="ORF">QYE76_042096</name>
</gene>
<keyword evidence="6" id="KW-0472">Membrane</keyword>
<dbReference type="PANTHER" id="PTHR31265:SF2">
    <property type="entry name" value="F17A17.37 PROTEIN"/>
    <property type="match status" value="1"/>
</dbReference>